<dbReference type="InterPro" id="IPR050951">
    <property type="entry name" value="Retrovirus_Pol_polyprotein"/>
</dbReference>
<dbReference type="SUPFAM" id="SSF50630">
    <property type="entry name" value="Acid proteases"/>
    <property type="match status" value="1"/>
</dbReference>
<sequence length="343" mass="38237">TLKPEDETVDTVLEVLQTYCVPKKNETMCVFRFLSRKQAIGEPFDTFYSNLKELIAACEFDTQQDKLLKCQIILGINCSASRERLLREDQTLDKVVAHCRAVEAADKNMKVISDSQPSPSSSVHNVQQRPKNNSQRGFSSPASKLPQPLGSSGNPRRQAICNRCGYQHPFRQCPASGQVCSQCKGMNHFAKMCKQFKKSVPKTHEISEASSVDPNNDLSSLVTDDNHCEYGYYDVGCIKNNARQDDQCKQWFTNLSINRIVIKFKLDTGAEVNILPVAILRRILPTFSSVLIKCGTSLESFGGFQIKPLGKIDLTVQHKASAATLRFVVVEERKAMPILGLSA</sequence>
<evidence type="ECO:0000313" key="2">
    <source>
        <dbReference type="EMBL" id="JAG42986.1"/>
    </source>
</evidence>
<feature type="non-terminal residue" evidence="2">
    <location>
        <position position="1"/>
    </location>
</feature>
<dbReference type="PANTHER" id="PTHR37984:SF9">
    <property type="entry name" value="INTEGRASE CATALYTIC DOMAIN-CONTAINING PROTEIN"/>
    <property type="match status" value="1"/>
</dbReference>
<dbReference type="PANTHER" id="PTHR37984">
    <property type="entry name" value="PROTEIN CBG26694"/>
    <property type="match status" value="1"/>
</dbReference>
<feature type="non-terminal residue" evidence="2">
    <location>
        <position position="343"/>
    </location>
</feature>
<reference evidence="2" key="1">
    <citation type="journal article" date="2014" name="PLoS ONE">
        <title>Transcriptome-Based Identification of ABC Transporters in the Western Tarnished Plant Bug Lygus hesperus.</title>
        <authorList>
            <person name="Hull J.J."/>
            <person name="Chaney K."/>
            <person name="Geib S.M."/>
            <person name="Fabrick J.A."/>
            <person name="Brent C.S."/>
            <person name="Walsh D."/>
            <person name="Lavine L.C."/>
        </authorList>
    </citation>
    <scope>NUCLEOTIDE SEQUENCE</scope>
</reference>
<dbReference type="InterPro" id="IPR021109">
    <property type="entry name" value="Peptidase_aspartic_dom_sf"/>
</dbReference>
<feature type="compositionally biased region" description="Polar residues" evidence="1">
    <location>
        <begin position="123"/>
        <end position="142"/>
    </location>
</feature>
<evidence type="ECO:0000256" key="1">
    <source>
        <dbReference type="SAM" id="MobiDB-lite"/>
    </source>
</evidence>
<accession>A0A0A9ZG27</accession>
<gene>
    <name evidence="2" type="ORF">CM83_102079</name>
</gene>
<name>A0A0A9ZG27_LYGHE</name>
<feature type="compositionally biased region" description="Low complexity" evidence="1">
    <location>
        <begin position="113"/>
        <end position="122"/>
    </location>
</feature>
<organism evidence="2">
    <name type="scientific">Lygus hesperus</name>
    <name type="common">Western plant bug</name>
    <dbReference type="NCBI Taxonomy" id="30085"/>
    <lineage>
        <taxon>Eukaryota</taxon>
        <taxon>Metazoa</taxon>
        <taxon>Ecdysozoa</taxon>
        <taxon>Arthropoda</taxon>
        <taxon>Hexapoda</taxon>
        <taxon>Insecta</taxon>
        <taxon>Pterygota</taxon>
        <taxon>Neoptera</taxon>
        <taxon>Paraneoptera</taxon>
        <taxon>Hemiptera</taxon>
        <taxon>Heteroptera</taxon>
        <taxon>Panheteroptera</taxon>
        <taxon>Cimicomorpha</taxon>
        <taxon>Miridae</taxon>
        <taxon>Mirini</taxon>
        <taxon>Lygus</taxon>
    </lineage>
</organism>
<proteinExistence type="predicted"/>
<dbReference type="EMBL" id="GBHO01000618">
    <property type="protein sequence ID" value="JAG42986.1"/>
    <property type="molecule type" value="Transcribed_RNA"/>
</dbReference>
<feature type="region of interest" description="Disordered" evidence="1">
    <location>
        <begin position="110"/>
        <end position="154"/>
    </location>
</feature>
<dbReference type="AlphaFoldDB" id="A0A0A9ZG27"/>
<protein>
    <submittedName>
        <fullName evidence="2">Gag-Pro-Pol polyprotein</fullName>
    </submittedName>
</protein>
<reference evidence="2" key="2">
    <citation type="submission" date="2014-07" db="EMBL/GenBank/DDBJ databases">
        <authorList>
            <person name="Hull J."/>
        </authorList>
    </citation>
    <scope>NUCLEOTIDE SEQUENCE</scope>
</reference>